<reference evidence="1 2" key="1">
    <citation type="journal article" date="2018" name="Environ. Microbiol.">
        <title>Isolation and genomic characterization of Novimethylophilus kurashikiensis gen. nov. sp. nov., a new lanthanide-dependent methylotrophic species of Methylophilaceae.</title>
        <authorList>
            <person name="Lv H."/>
            <person name="Sahin N."/>
            <person name="Tani A."/>
        </authorList>
    </citation>
    <scope>NUCLEOTIDE SEQUENCE [LARGE SCALE GENOMIC DNA]</scope>
    <source>
        <strain evidence="1 2">La2-4</strain>
    </source>
</reference>
<accession>A0A2R5F4K4</accession>
<name>A0A2R5F4K4_9PROT</name>
<dbReference type="InterPro" id="IPR021482">
    <property type="entry name" value="DUF3135"/>
</dbReference>
<keyword evidence="2" id="KW-1185">Reference proteome</keyword>
<sequence length="110" mass="12954">MDLDFNFNEWAFLAQTNPEGFERYREQYLMQFLRTTGRHRARLEALQASIDVERELAESPEEALLYISQRMCTSLSRLGDEVLELKALLPQAMMATAQLAQSQHYRRLRK</sequence>
<dbReference type="AlphaFoldDB" id="A0A2R5F4K4"/>
<dbReference type="EMBL" id="BDOQ01000003">
    <property type="protein sequence ID" value="GBG13332.1"/>
    <property type="molecule type" value="Genomic_DNA"/>
</dbReference>
<evidence type="ECO:0000313" key="1">
    <source>
        <dbReference type="EMBL" id="GBG13332.1"/>
    </source>
</evidence>
<dbReference type="Proteomes" id="UP000245081">
    <property type="component" value="Unassembled WGS sequence"/>
</dbReference>
<comment type="caution">
    <text evidence="1">The sequence shown here is derived from an EMBL/GenBank/DDBJ whole genome shotgun (WGS) entry which is preliminary data.</text>
</comment>
<proteinExistence type="predicted"/>
<gene>
    <name evidence="1" type="ORF">NMK_0878</name>
</gene>
<protein>
    <submittedName>
        <fullName evidence="1">3-hydroxylacyl-ACP dehydratase</fullName>
    </submittedName>
</protein>
<organism evidence="1 2">
    <name type="scientific">Novimethylophilus kurashikiensis</name>
    <dbReference type="NCBI Taxonomy" id="1825523"/>
    <lineage>
        <taxon>Bacteria</taxon>
        <taxon>Pseudomonadati</taxon>
        <taxon>Pseudomonadota</taxon>
        <taxon>Betaproteobacteria</taxon>
        <taxon>Nitrosomonadales</taxon>
        <taxon>Methylophilaceae</taxon>
        <taxon>Novimethylophilus</taxon>
    </lineage>
</organism>
<dbReference type="RefSeq" id="WP_181376164.1">
    <property type="nucleotide sequence ID" value="NZ_BDOQ01000003.1"/>
</dbReference>
<evidence type="ECO:0000313" key="2">
    <source>
        <dbReference type="Proteomes" id="UP000245081"/>
    </source>
</evidence>
<dbReference type="Pfam" id="PF11333">
    <property type="entry name" value="DUF3135"/>
    <property type="match status" value="1"/>
</dbReference>